<dbReference type="AlphaFoldDB" id="A0A9E7L1R7"/>
<dbReference type="Proteomes" id="UP001055439">
    <property type="component" value="Chromosome 8"/>
</dbReference>
<dbReference type="EMBL" id="CP097510">
    <property type="protein sequence ID" value="URE40732.1"/>
    <property type="molecule type" value="Genomic_DNA"/>
</dbReference>
<sequence>MTLGFIYEPANYSDSSVLWTPDAAGFSCGKQKGSRTTELQYERQSITLNKKPLSKK</sequence>
<dbReference type="OrthoDB" id="600557at2759"/>
<gene>
    <name evidence="1" type="ORF">MUK42_31487</name>
</gene>
<evidence type="ECO:0000313" key="1">
    <source>
        <dbReference type="EMBL" id="URE40732.1"/>
    </source>
</evidence>
<organism evidence="1 2">
    <name type="scientific">Musa troglodytarum</name>
    <name type="common">fe'i banana</name>
    <dbReference type="NCBI Taxonomy" id="320322"/>
    <lineage>
        <taxon>Eukaryota</taxon>
        <taxon>Viridiplantae</taxon>
        <taxon>Streptophyta</taxon>
        <taxon>Embryophyta</taxon>
        <taxon>Tracheophyta</taxon>
        <taxon>Spermatophyta</taxon>
        <taxon>Magnoliopsida</taxon>
        <taxon>Liliopsida</taxon>
        <taxon>Zingiberales</taxon>
        <taxon>Musaceae</taxon>
        <taxon>Musa</taxon>
    </lineage>
</organism>
<proteinExistence type="predicted"/>
<protein>
    <submittedName>
        <fullName evidence="1">Uncharacterized protein</fullName>
    </submittedName>
</protein>
<name>A0A9E7L1R7_9LILI</name>
<accession>A0A9E7L1R7</accession>
<keyword evidence="2" id="KW-1185">Reference proteome</keyword>
<reference evidence="1" key="1">
    <citation type="submission" date="2022-05" db="EMBL/GenBank/DDBJ databases">
        <title>The Musa troglodytarum L. genome provides insights into the mechanism of non-climacteric behaviour and enrichment of carotenoids.</title>
        <authorList>
            <person name="Wang J."/>
        </authorList>
    </citation>
    <scope>NUCLEOTIDE SEQUENCE</scope>
    <source>
        <tissue evidence="1">Leaf</tissue>
    </source>
</reference>
<evidence type="ECO:0000313" key="2">
    <source>
        <dbReference type="Proteomes" id="UP001055439"/>
    </source>
</evidence>